<name>A0A545VS74_9HYPO</name>
<dbReference type="AlphaFoldDB" id="A0A545VS74"/>
<dbReference type="EMBL" id="SPUK01000011">
    <property type="protein sequence ID" value="TQV93801.1"/>
    <property type="molecule type" value="Genomic_DNA"/>
</dbReference>
<evidence type="ECO:0000256" key="1">
    <source>
        <dbReference type="SAM" id="SignalP"/>
    </source>
</evidence>
<comment type="caution">
    <text evidence="2">The sequence shown here is derived from an EMBL/GenBank/DDBJ whole genome shotgun (WGS) entry which is preliminary data.</text>
</comment>
<keyword evidence="3" id="KW-1185">Reference proteome</keyword>
<protein>
    <submittedName>
        <fullName evidence="2">Uncharacterized protein</fullName>
    </submittedName>
</protein>
<sequence length="107" mass="12098">MRCLNLFPLAFCSLALAQDTKFVAATLYAPDNYEFNIYRYSCTNLKKTQPIFTEIEVGALQICELYADLKCSGEYLEVSQGTHAIGDVQFKSVYCEATWDDDPDESL</sequence>
<gene>
    <name evidence="2" type="ORF">IF1G_07533</name>
</gene>
<feature type="chain" id="PRO_5021772048" evidence="1">
    <location>
        <begin position="18"/>
        <end position="107"/>
    </location>
</feature>
<evidence type="ECO:0000313" key="2">
    <source>
        <dbReference type="EMBL" id="TQV93801.1"/>
    </source>
</evidence>
<dbReference type="Proteomes" id="UP000315783">
    <property type="component" value="Unassembled WGS sequence"/>
</dbReference>
<accession>A0A545VS74</accession>
<keyword evidence="1" id="KW-0732">Signal</keyword>
<dbReference type="OrthoDB" id="4869496at2759"/>
<proteinExistence type="predicted"/>
<organism evidence="2 3">
    <name type="scientific">Cordyceps javanica</name>
    <dbReference type="NCBI Taxonomy" id="43265"/>
    <lineage>
        <taxon>Eukaryota</taxon>
        <taxon>Fungi</taxon>
        <taxon>Dikarya</taxon>
        <taxon>Ascomycota</taxon>
        <taxon>Pezizomycotina</taxon>
        <taxon>Sordariomycetes</taxon>
        <taxon>Hypocreomycetidae</taxon>
        <taxon>Hypocreales</taxon>
        <taxon>Cordycipitaceae</taxon>
        <taxon>Cordyceps</taxon>
    </lineage>
</organism>
<evidence type="ECO:0000313" key="3">
    <source>
        <dbReference type="Proteomes" id="UP000315783"/>
    </source>
</evidence>
<reference evidence="2 3" key="1">
    <citation type="journal article" date="2019" name="Appl. Microbiol. Biotechnol.">
        <title>Genome sequence of Isaria javanica and comparative genome analysis insights into family S53 peptidase evolution in fungal entomopathogens.</title>
        <authorList>
            <person name="Lin R."/>
            <person name="Zhang X."/>
            <person name="Xin B."/>
            <person name="Zou M."/>
            <person name="Gao Y."/>
            <person name="Qin F."/>
            <person name="Hu Q."/>
            <person name="Xie B."/>
            <person name="Cheng X."/>
        </authorList>
    </citation>
    <scope>NUCLEOTIDE SEQUENCE [LARGE SCALE GENOMIC DNA]</scope>
    <source>
        <strain evidence="2 3">IJ1G</strain>
    </source>
</reference>
<feature type="signal peptide" evidence="1">
    <location>
        <begin position="1"/>
        <end position="17"/>
    </location>
</feature>